<feature type="non-terminal residue" evidence="1">
    <location>
        <position position="44"/>
    </location>
</feature>
<evidence type="ECO:0000313" key="2">
    <source>
        <dbReference type="Proteomes" id="UP000789920"/>
    </source>
</evidence>
<proteinExistence type="predicted"/>
<evidence type="ECO:0000313" key="1">
    <source>
        <dbReference type="EMBL" id="CAG8851551.1"/>
    </source>
</evidence>
<reference evidence="1" key="1">
    <citation type="submission" date="2021-06" db="EMBL/GenBank/DDBJ databases">
        <authorList>
            <person name="Kallberg Y."/>
            <person name="Tangrot J."/>
            <person name="Rosling A."/>
        </authorList>
    </citation>
    <scope>NUCLEOTIDE SEQUENCE</scope>
    <source>
        <strain evidence="1">MA461A</strain>
    </source>
</reference>
<organism evidence="1 2">
    <name type="scientific">Racocetra persica</name>
    <dbReference type="NCBI Taxonomy" id="160502"/>
    <lineage>
        <taxon>Eukaryota</taxon>
        <taxon>Fungi</taxon>
        <taxon>Fungi incertae sedis</taxon>
        <taxon>Mucoromycota</taxon>
        <taxon>Glomeromycotina</taxon>
        <taxon>Glomeromycetes</taxon>
        <taxon>Diversisporales</taxon>
        <taxon>Gigasporaceae</taxon>
        <taxon>Racocetra</taxon>
    </lineage>
</organism>
<name>A0ACA9SXY9_9GLOM</name>
<keyword evidence="2" id="KW-1185">Reference proteome</keyword>
<sequence>MSDSDTSDLDITNDSSISEQLNKLNNTLNNMKHMNAYEYLRHLA</sequence>
<protein>
    <submittedName>
        <fullName evidence="1">19696_t:CDS:1</fullName>
    </submittedName>
</protein>
<accession>A0ACA9SXY9</accession>
<dbReference type="Proteomes" id="UP000789920">
    <property type="component" value="Unassembled WGS sequence"/>
</dbReference>
<gene>
    <name evidence="1" type="ORF">RPERSI_LOCUS36617</name>
</gene>
<comment type="caution">
    <text evidence="1">The sequence shown here is derived from an EMBL/GenBank/DDBJ whole genome shotgun (WGS) entry which is preliminary data.</text>
</comment>
<dbReference type="EMBL" id="CAJVQC010176839">
    <property type="protein sequence ID" value="CAG8851551.1"/>
    <property type="molecule type" value="Genomic_DNA"/>
</dbReference>